<gene>
    <name evidence="1" type="ordered locus">Mhar_2150</name>
</gene>
<dbReference type="Proteomes" id="UP000005877">
    <property type="component" value="Chromosome"/>
</dbReference>
<dbReference type="Gene3D" id="3.40.1000.10">
    <property type="entry name" value="Mog1/PsbP, alpha/beta/alpha sandwich"/>
    <property type="match status" value="1"/>
</dbReference>
<evidence type="ECO:0000313" key="2">
    <source>
        <dbReference type="Proteomes" id="UP000005877"/>
    </source>
</evidence>
<keyword evidence="2" id="KW-1185">Reference proteome</keyword>
<dbReference type="SUPFAM" id="SSF55724">
    <property type="entry name" value="Mog1p/PsbP-like"/>
    <property type="match status" value="1"/>
</dbReference>
<dbReference type="STRING" id="1110509.Mhar_2150"/>
<evidence type="ECO:0000313" key="1">
    <source>
        <dbReference type="EMBL" id="AET65503.1"/>
    </source>
</evidence>
<dbReference type="KEGG" id="mhi:Mhar_2150"/>
<evidence type="ECO:0008006" key="3">
    <source>
        <dbReference type="Google" id="ProtNLM"/>
    </source>
</evidence>
<dbReference type="InterPro" id="IPR016123">
    <property type="entry name" value="Mog1/PsbP_a/b/a-sand"/>
</dbReference>
<dbReference type="RefSeq" id="WP_014587679.1">
    <property type="nucleotide sequence ID" value="NC_017527.1"/>
</dbReference>
<protein>
    <recommendedName>
        <fullName evidence="3">PsbP C-terminal domain-containing protein</fullName>
    </recommendedName>
</protein>
<dbReference type="Pfam" id="PF18933">
    <property type="entry name" value="PsbP_2"/>
    <property type="match status" value="1"/>
</dbReference>
<dbReference type="GeneID" id="12511327"/>
<sequence>MQKSLLLLGLLFFTAALASGQTCYEPSQESEGLDDPVDGSEGISLSDLGELLLFESRAYGFAVAYPSAWTAEEADPNDLGIVAGFLPPGENLIDPDNYVTVQIEDLPGGTNLPEYTEAVLANLRSSYDDFEVLAEGEMKISEEPATVIGYGATVEGTAYQVLLAYTIKEDRAYVITYRALAERYSEFEDDAKRMINSFSLS</sequence>
<dbReference type="AlphaFoldDB" id="G7WQF0"/>
<dbReference type="EMBL" id="CP003117">
    <property type="protein sequence ID" value="AET65503.1"/>
    <property type="molecule type" value="Genomic_DNA"/>
</dbReference>
<reference evidence="1 2" key="1">
    <citation type="journal article" date="2012" name="PLoS ONE">
        <title>The genome characteristics and predicted function of methyl-group oxidation pathway in the obligate aceticlastic methanogens, Methanosaeta spp.</title>
        <authorList>
            <person name="Zhu J."/>
            <person name="Zheng H."/>
            <person name="Ai G."/>
            <person name="Zhang G."/>
            <person name="Liu D."/>
            <person name="Liu X."/>
            <person name="Dong X."/>
        </authorList>
    </citation>
    <scope>NUCLEOTIDE SEQUENCE [LARGE SCALE GENOMIC DNA]</scope>
    <source>
        <strain evidence="1 2">6Ac</strain>
    </source>
</reference>
<dbReference type="PATRIC" id="fig|1110509.7.peg.2382"/>
<accession>G7WQF0</accession>
<name>G7WQF0_METH6</name>
<proteinExistence type="predicted"/>
<dbReference type="HOGENOM" id="CLU_1357912_0_0_2"/>
<organism evidence="1 2">
    <name type="scientific">Methanothrix harundinacea (strain 6Ac)</name>
    <name type="common">Methanosaeta harundinacea</name>
    <dbReference type="NCBI Taxonomy" id="1110509"/>
    <lineage>
        <taxon>Archaea</taxon>
        <taxon>Methanobacteriati</taxon>
        <taxon>Methanobacteriota</taxon>
        <taxon>Stenosarchaea group</taxon>
        <taxon>Methanomicrobia</taxon>
        <taxon>Methanotrichales</taxon>
        <taxon>Methanotrichaceae</taxon>
        <taxon>Methanothrix</taxon>
    </lineage>
</organism>